<sequence>MIQLPNAKFAHQNTVCRVKKANARPGSLIIRLPNTKFAPQNTNFRVKKAIAILIEAGDRIKYKRILTISLLA</sequence>
<keyword evidence="2" id="KW-1185">Reference proteome</keyword>
<name>A0A367R6K7_9NOSO</name>
<organism evidence="1 2">
    <name type="scientific">Nostoc minutum NIES-26</name>
    <dbReference type="NCBI Taxonomy" id="1844469"/>
    <lineage>
        <taxon>Bacteria</taxon>
        <taxon>Bacillati</taxon>
        <taxon>Cyanobacteriota</taxon>
        <taxon>Cyanophyceae</taxon>
        <taxon>Nostocales</taxon>
        <taxon>Nostocaceae</taxon>
        <taxon>Nostoc</taxon>
    </lineage>
</organism>
<evidence type="ECO:0000313" key="2">
    <source>
        <dbReference type="Proteomes" id="UP000252107"/>
    </source>
</evidence>
<protein>
    <submittedName>
        <fullName evidence="1">Uncharacterized protein</fullName>
    </submittedName>
</protein>
<comment type="caution">
    <text evidence="1">The sequence shown here is derived from an EMBL/GenBank/DDBJ whole genome shotgun (WGS) entry which is preliminary data.</text>
</comment>
<accession>A0A367R6K7</accession>
<proteinExistence type="predicted"/>
<dbReference type="AlphaFoldDB" id="A0A367R6K7"/>
<dbReference type="Proteomes" id="UP000252107">
    <property type="component" value="Unassembled WGS sequence"/>
</dbReference>
<reference evidence="1" key="1">
    <citation type="submission" date="2016-04" db="EMBL/GenBank/DDBJ databases">
        <authorList>
            <person name="Tabuchi Yagui T.R."/>
        </authorList>
    </citation>
    <scope>NUCLEOTIDE SEQUENCE [LARGE SCALE GENOMIC DNA]</scope>
    <source>
        <strain evidence="1">NIES-26</strain>
    </source>
</reference>
<gene>
    <name evidence="1" type="ORF">A6770_20090</name>
</gene>
<evidence type="ECO:0000313" key="1">
    <source>
        <dbReference type="EMBL" id="RCJ31303.1"/>
    </source>
</evidence>
<dbReference type="EMBL" id="LXQD01000236">
    <property type="protein sequence ID" value="RCJ31303.1"/>
    <property type="molecule type" value="Genomic_DNA"/>
</dbReference>